<gene>
    <name evidence="3" type="ORF">rosag_33520</name>
</gene>
<feature type="signal peptide" evidence="1">
    <location>
        <begin position="1"/>
        <end position="23"/>
    </location>
</feature>
<evidence type="ECO:0000313" key="4">
    <source>
        <dbReference type="Proteomes" id="UP001161325"/>
    </source>
</evidence>
<protein>
    <submittedName>
        <fullName evidence="3">Penicillin-binding protein</fullName>
    </submittedName>
</protein>
<dbReference type="Pfam" id="PF00144">
    <property type="entry name" value="Beta-lactamase"/>
    <property type="match status" value="1"/>
</dbReference>
<name>A0AA37Q597_9BACT</name>
<keyword evidence="4" id="KW-1185">Reference proteome</keyword>
<dbReference type="PANTHER" id="PTHR46825">
    <property type="entry name" value="D-ALANYL-D-ALANINE-CARBOXYPEPTIDASE/ENDOPEPTIDASE AMPH"/>
    <property type="match status" value="1"/>
</dbReference>
<feature type="chain" id="PRO_5041295317" evidence="1">
    <location>
        <begin position="24"/>
        <end position="518"/>
    </location>
</feature>
<sequence length="518" mass="55972">MPTRPLALAACALLAAAPSVATAQFADPERLAKLSAAFPAIDSLLRGHAERTFVPGIAYGIIVDGRLVHVGTAGLRELSSRSPVDTGTVFRIASMTKSFTALSILQLRDAGKLALDDPAERYVPELKGLRYPTADSPKLTIRHLLTHSEGFPEDNPWGDQQLAASEAELSRLMRSGIPFSTAPGTAYEYSNFGFAILGRIVANVSGMPYTRYVTERVLRPLGMRSTWMEARAVPPQRLAHGYRRQDDQWLEEPALPDGSFGPMGGMLTSVSDLSRWVGFMLDAWPARDADERAPLKRSSAREMQQVWRYAGASAVRDAAGAITLTSGGYGYGLRVGQTCRYPITVSHTGGLPGFGSLMRWLPEHGVGIVALGNRTYTGWTGVAEQALELMARTGALQPRAPRPAPVLLARQAQVTRLVAQWNDALADSVAAMNLFLDESKDRRRAALARLVTQAGGDCKPEGPLVAENALRGRWRLRCGQGDLRVAITLAPTTPAGVQFLDVAPIKREDELAPAPACR</sequence>
<proteinExistence type="predicted"/>
<dbReference type="Gene3D" id="3.40.710.10">
    <property type="entry name" value="DD-peptidase/beta-lactamase superfamily"/>
    <property type="match status" value="1"/>
</dbReference>
<dbReference type="InterPro" id="IPR012338">
    <property type="entry name" value="Beta-lactam/transpept-like"/>
</dbReference>
<evidence type="ECO:0000259" key="2">
    <source>
        <dbReference type="Pfam" id="PF00144"/>
    </source>
</evidence>
<dbReference type="SUPFAM" id="SSF56601">
    <property type="entry name" value="beta-lactamase/transpeptidase-like"/>
    <property type="match status" value="1"/>
</dbReference>
<dbReference type="EMBL" id="BRXS01000005">
    <property type="protein sequence ID" value="GLC26839.1"/>
    <property type="molecule type" value="Genomic_DNA"/>
</dbReference>
<dbReference type="InterPro" id="IPR001466">
    <property type="entry name" value="Beta-lactam-related"/>
</dbReference>
<dbReference type="PANTHER" id="PTHR46825:SF9">
    <property type="entry name" value="BETA-LACTAMASE-RELATED DOMAIN-CONTAINING PROTEIN"/>
    <property type="match status" value="1"/>
</dbReference>
<reference evidence="3" key="1">
    <citation type="submission" date="2022-08" db="EMBL/GenBank/DDBJ databases">
        <title>Draft genome sequencing of Roseisolibacter agri AW1220.</title>
        <authorList>
            <person name="Tobiishi Y."/>
            <person name="Tonouchi A."/>
        </authorList>
    </citation>
    <scope>NUCLEOTIDE SEQUENCE</scope>
    <source>
        <strain evidence="3">AW1220</strain>
    </source>
</reference>
<evidence type="ECO:0000313" key="3">
    <source>
        <dbReference type="EMBL" id="GLC26839.1"/>
    </source>
</evidence>
<dbReference type="AlphaFoldDB" id="A0AA37Q597"/>
<evidence type="ECO:0000256" key="1">
    <source>
        <dbReference type="SAM" id="SignalP"/>
    </source>
</evidence>
<dbReference type="InterPro" id="IPR050491">
    <property type="entry name" value="AmpC-like"/>
</dbReference>
<feature type="domain" description="Beta-lactamase-related" evidence="2">
    <location>
        <begin position="42"/>
        <end position="380"/>
    </location>
</feature>
<organism evidence="3 4">
    <name type="scientific">Roseisolibacter agri</name>
    <dbReference type="NCBI Taxonomy" id="2014610"/>
    <lineage>
        <taxon>Bacteria</taxon>
        <taxon>Pseudomonadati</taxon>
        <taxon>Gemmatimonadota</taxon>
        <taxon>Gemmatimonadia</taxon>
        <taxon>Gemmatimonadales</taxon>
        <taxon>Gemmatimonadaceae</taxon>
        <taxon>Roseisolibacter</taxon>
    </lineage>
</organism>
<dbReference type="Proteomes" id="UP001161325">
    <property type="component" value="Unassembled WGS sequence"/>
</dbReference>
<dbReference type="RefSeq" id="WP_284351291.1">
    <property type="nucleotide sequence ID" value="NZ_BRXS01000005.1"/>
</dbReference>
<comment type="caution">
    <text evidence="3">The sequence shown here is derived from an EMBL/GenBank/DDBJ whole genome shotgun (WGS) entry which is preliminary data.</text>
</comment>
<accession>A0AA37Q597</accession>
<keyword evidence="1" id="KW-0732">Signal</keyword>